<evidence type="ECO:0000313" key="2">
    <source>
        <dbReference type="EMBL" id="QDT24017.1"/>
    </source>
</evidence>
<reference evidence="2 3" key="1">
    <citation type="submission" date="2019-02" db="EMBL/GenBank/DDBJ databases">
        <title>Deep-cultivation of Planctomycetes and their phenomic and genomic characterization uncovers novel biology.</title>
        <authorList>
            <person name="Wiegand S."/>
            <person name="Jogler M."/>
            <person name="Boedeker C."/>
            <person name="Pinto D."/>
            <person name="Vollmers J."/>
            <person name="Rivas-Marin E."/>
            <person name="Kohn T."/>
            <person name="Peeters S.H."/>
            <person name="Heuer A."/>
            <person name="Rast P."/>
            <person name="Oberbeckmann S."/>
            <person name="Bunk B."/>
            <person name="Jeske O."/>
            <person name="Meyerdierks A."/>
            <person name="Storesund J.E."/>
            <person name="Kallscheuer N."/>
            <person name="Luecker S."/>
            <person name="Lage O.M."/>
            <person name="Pohl T."/>
            <person name="Merkel B.J."/>
            <person name="Hornburger P."/>
            <person name="Mueller R.-W."/>
            <person name="Bruemmer F."/>
            <person name="Labrenz M."/>
            <person name="Spormann A.M."/>
            <person name="Op den Camp H."/>
            <person name="Overmann J."/>
            <person name="Amann R."/>
            <person name="Jetten M.S.M."/>
            <person name="Mascher T."/>
            <person name="Medema M.H."/>
            <person name="Devos D.P."/>
            <person name="Kaster A.-K."/>
            <person name="Ovreas L."/>
            <person name="Rohde M."/>
            <person name="Galperin M.Y."/>
            <person name="Jogler C."/>
        </authorList>
    </citation>
    <scope>NUCLEOTIDE SEQUENCE [LARGE SCALE GENOMIC DNA]</scope>
    <source>
        <strain evidence="2 3">HG66A1</strain>
    </source>
</reference>
<feature type="transmembrane region" description="Helical" evidence="1">
    <location>
        <begin position="91"/>
        <end position="112"/>
    </location>
</feature>
<feature type="transmembrane region" description="Helical" evidence="1">
    <location>
        <begin position="42"/>
        <end position="63"/>
    </location>
</feature>
<proteinExistence type="predicted"/>
<keyword evidence="1" id="KW-0472">Membrane</keyword>
<dbReference type="EMBL" id="CP036266">
    <property type="protein sequence ID" value="QDT24017.1"/>
    <property type="molecule type" value="Genomic_DNA"/>
</dbReference>
<protein>
    <submittedName>
        <fullName evidence="2">Uncharacterized protein</fullName>
    </submittedName>
</protein>
<keyword evidence="1" id="KW-1133">Transmembrane helix</keyword>
<keyword evidence="3" id="KW-1185">Reference proteome</keyword>
<feature type="transmembrane region" description="Helical" evidence="1">
    <location>
        <begin position="206"/>
        <end position="226"/>
    </location>
</feature>
<evidence type="ECO:0000313" key="3">
    <source>
        <dbReference type="Proteomes" id="UP000320421"/>
    </source>
</evidence>
<sequence length="230" mass="26292">MAASKCDQDFKIENGLLLSVNTLVVILLILELGSRDLISKGVVLSTLVVISVLLVVLAIQLRVRRDRRLNQSSNNFSVRESSDGLIKNKFFALQSISFFLCLFLLASFKCFIPNLIKGKQLVLQNAVVKSIRNPGSEFDIQLIQGNQEYPLTVNSLFDSRMDQIQAGDKVRFSHHEKQVIALYKGQVPVFTFEEYLQERRSMEQRLGTVFYILAFGYLFWFVYKILRAKA</sequence>
<organism evidence="2 3">
    <name type="scientific">Gimesia chilikensis</name>
    <dbReference type="NCBI Taxonomy" id="2605989"/>
    <lineage>
        <taxon>Bacteria</taxon>
        <taxon>Pseudomonadati</taxon>
        <taxon>Planctomycetota</taxon>
        <taxon>Planctomycetia</taxon>
        <taxon>Planctomycetales</taxon>
        <taxon>Planctomycetaceae</taxon>
        <taxon>Gimesia</taxon>
    </lineage>
</organism>
<dbReference type="RefSeq" id="WP_145192286.1">
    <property type="nucleotide sequence ID" value="NZ_CP036266.1"/>
</dbReference>
<gene>
    <name evidence="2" type="ORF">HG66A1_58430</name>
</gene>
<dbReference type="AlphaFoldDB" id="A0A517PXA2"/>
<name>A0A517PXA2_9PLAN</name>
<evidence type="ECO:0000256" key="1">
    <source>
        <dbReference type="SAM" id="Phobius"/>
    </source>
</evidence>
<accession>A0A517PXA2</accession>
<feature type="transmembrane region" description="Helical" evidence="1">
    <location>
        <begin position="12"/>
        <end position="30"/>
    </location>
</feature>
<dbReference type="Proteomes" id="UP000320421">
    <property type="component" value="Chromosome"/>
</dbReference>
<keyword evidence="1" id="KW-0812">Transmembrane</keyword>